<protein>
    <submittedName>
        <fullName evidence="2">Septum formation initiator family protein</fullName>
    </submittedName>
</protein>
<organism evidence="2 3">
    <name type="scientific">Candidatus Dojkabacteria bacterium</name>
    <dbReference type="NCBI Taxonomy" id="2099670"/>
    <lineage>
        <taxon>Bacteria</taxon>
        <taxon>Candidatus Dojkabacteria</taxon>
    </lineage>
</organism>
<dbReference type="EMBL" id="JAAZIL010000090">
    <property type="protein sequence ID" value="NLZ24801.1"/>
    <property type="molecule type" value="Genomic_DNA"/>
</dbReference>
<dbReference type="Pfam" id="PF04977">
    <property type="entry name" value="DivIC"/>
    <property type="match status" value="1"/>
</dbReference>
<feature type="non-terminal residue" evidence="2">
    <location>
        <position position="1"/>
    </location>
</feature>
<proteinExistence type="predicted"/>
<gene>
    <name evidence="2" type="ORF">GX888_03615</name>
</gene>
<evidence type="ECO:0000256" key="1">
    <source>
        <dbReference type="SAM" id="Phobius"/>
    </source>
</evidence>
<accession>A0A847VE94</accession>
<dbReference type="AlphaFoldDB" id="A0A847VE94"/>
<keyword evidence="1" id="KW-0812">Transmembrane</keyword>
<sequence length="142" mass="16333">IDSDRSNSNGSNLSRLSNSWIFKIIAIAISSFFLFSTYNSVMNTLQKRKILDKAEREVEELRISNLYLSIQIKDMSSDKYLEKEARDRLNFGGKDEVVFVIPDNTVELAKKEVEEILTPELESVHKSGSNIHEWFQFVVKGI</sequence>
<dbReference type="InterPro" id="IPR007060">
    <property type="entry name" value="FtsL/DivIC"/>
</dbReference>
<reference evidence="2 3" key="1">
    <citation type="journal article" date="2020" name="Biotechnol. Biofuels">
        <title>New insights from the biogas microbiome by comprehensive genome-resolved metagenomics of nearly 1600 species originating from multiple anaerobic digesters.</title>
        <authorList>
            <person name="Campanaro S."/>
            <person name="Treu L."/>
            <person name="Rodriguez-R L.M."/>
            <person name="Kovalovszki A."/>
            <person name="Ziels R.M."/>
            <person name="Maus I."/>
            <person name="Zhu X."/>
            <person name="Kougias P.G."/>
            <person name="Basile A."/>
            <person name="Luo G."/>
            <person name="Schluter A."/>
            <person name="Konstantinidis K.T."/>
            <person name="Angelidaki I."/>
        </authorList>
    </citation>
    <scope>NUCLEOTIDE SEQUENCE [LARGE SCALE GENOMIC DNA]</scope>
    <source>
        <strain evidence="2">AS19jrsBPTG_9</strain>
    </source>
</reference>
<comment type="caution">
    <text evidence="2">The sequence shown here is derived from an EMBL/GenBank/DDBJ whole genome shotgun (WGS) entry which is preliminary data.</text>
</comment>
<name>A0A847VE94_9BACT</name>
<keyword evidence="1" id="KW-0472">Membrane</keyword>
<evidence type="ECO:0000313" key="2">
    <source>
        <dbReference type="EMBL" id="NLZ24801.1"/>
    </source>
</evidence>
<keyword evidence="1" id="KW-1133">Transmembrane helix</keyword>
<dbReference type="Proteomes" id="UP000564033">
    <property type="component" value="Unassembled WGS sequence"/>
</dbReference>
<feature type="transmembrane region" description="Helical" evidence="1">
    <location>
        <begin position="20"/>
        <end position="41"/>
    </location>
</feature>
<evidence type="ECO:0000313" key="3">
    <source>
        <dbReference type="Proteomes" id="UP000564033"/>
    </source>
</evidence>